<dbReference type="EMBL" id="JBIALX010000006">
    <property type="protein sequence ID" value="MFF0455064.1"/>
    <property type="molecule type" value="Genomic_DNA"/>
</dbReference>
<organism evidence="3 4">
    <name type="scientific">Nocardia africana</name>
    <dbReference type="NCBI Taxonomy" id="134964"/>
    <lineage>
        <taxon>Bacteria</taxon>
        <taxon>Bacillati</taxon>
        <taxon>Actinomycetota</taxon>
        <taxon>Actinomycetes</taxon>
        <taxon>Mycobacteriales</taxon>
        <taxon>Nocardiaceae</taxon>
        <taxon>Nocardia</taxon>
    </lineage>
</organism>
<dbReference type="InterPro" id="IPR009061">
    <property type="entry name" value="DNA-bd_dom_put_sf"/>
</dbReference>
<dbReference type="Pfam" id="PF00376">
    <property type="entry name" value="MerR"/>
    <property type="match status" value="1"/>
</dbReference>
<name>A0ABW6NIR6_9NOCA</name>
<evidence type="ECO:0000259" key="2">
    <source>
        <dbReference type="PROSITE" id="PS50937"/>
    </source>
</evidence>
<evidence type="ECO:0000313" key="3">
    <source>
        <dbReference type="EMBL" id="MFF0455064.1"/>
    </source>
</evidence>
<dbReference type="PANTHER" id="PTHR30204">
    <property type="entry name" value="REDOX-CYCLING DRUG-SENSING TRANSCRIPTIONAL ACTIVATOR SOXR"/>
    <property type="match status" value="1"/>
</dbReference>
<reference evidence="3 4" key="1">
    <citation type="submission" date="2024-10" db="EMBL/GenBank/DDBJ databases">
        <title>The Natural Products Discovery Center: Release of the First 8490 Sequenced Strains for Exploring Actinobacteria Biosynthetic Diversity.</title>
        <authorList>
            <person name="Kalkreuter E."/>
            <person name="Kautsar S.A."/>
            <person name="Yang D."/>
            <person name="Bader C.D."/>
            <person name="Teijaro C.N."/>
            <person name="Fluegel L."/>
            <person name="Davis C.M."/>
            <person name="Simpson J.R."/>
            <person name="Lauterbach L."/>
            <person name="Steele A.D."/>
            <person name="Gui C."/>
            <person name="Meng S."/>
            <person name="Li G."/>
            <person name="Viehrig K."/>
            <person name="Ye F."/>
            <person name="Su P."/>
            <person name="Kiefer A.F."/>
            <person name="Nichols A."/>
            <person name="Cepeda A.J."/>
            <person name="Yan W."/>
            <person name="Fan B."/>
            <person name="Jiang Y."/>
            <person name="Adhikari A."/>
            <person name="Zheng C.-J."/>
            <person name="Schuster L."/>
            <person name="Cowan T.M."/>
            <person name="Smanski M.J."/>
            <person name="Chevrette M.G."/>
            <person name="De Carvalho L.P.S."/>
            <person name="Shen B."/>
        </authorList>
    </citation>
    <scope>NUCLEOTIDE SEQUENCE [LARGE SCALE GENOMIC DNA]</scope>
    <source>
        <strain evidence="3 4">NPDC004550</strain>
    </source>
</reference>
<gene>
    <name evidence="3" type="ORF">ACFYTH_17000</name>
</gene>
<evidence type="ECO:0000313" key="4">
    <source>
        <dbReference type="Proteomes" id="UP001601521"/>
    </source>
</evidence>
<sequence>MAGRRVTSRKSAVLRTADVARRAGCSVQQVRNLERDGVLPAVERGPSGYRTYRAVHVLSARAYRLLAAAVGPAEARVVLREAHSGQQLPALLDAAHASLDARRRELRLAKRAAEAIAGEPIGDARPADSMTVSELAAALGVRASTLRHWDAEGVVVPGRAGARGTRLYAPEDVRDARIAHQLRLAGYRIPALRDLLSALRAFRGGDVSAALAAREVELDTRSWALFEAAALLFRIVAPSGDESGDIG</sequence>
<comment type="caution">
    <text evidence="3">The sequence shown here is derived from an EMBL/GenBank/DDBJ whole genome shotgun (WGS) entry which is preliminary data.</text>
</comment>
<dbReference type="Proteomes" id="UP001601521">
    <property type="component" value="Unassembled WGS sequence"/>
</dbReference>
<feature type="domain" description="HTH merR-type" evidence="2">
    <location>
        <begin position="13"/>
        <end position="57"/>
    </location>
</feature>
<keyword evidence="4" id="KW-1185">Reference proteome</keyword>
<keyword evidence="1" id="KW-0238">DNA-binding</keyword>
<dbReference type="SMART" id="SM00422">
    <property type="entry name" value="HTH_MERR"/>
    <property type="match status" value="2"/>
</dbReference>
<evidence type="ECO:0000256" key="1">
    <source>
        <dbReference type="ARBA" id="ARBA00023125"/>
    </source>
</evidence>
<dbReference type="PANTHER" id="PTHR30204:SF93">
    <property type="entry name" value="HTH MERR-TYPE DOMAIN-CONTAINING PROTEIN"/>
    <property type="match status" value="1"/>
</dbReference>
<proteinExistence type="predicted"/>
<dbReference type="Gene3D" id="1.10.1660.10">
    <property type="match status" value="2"/>
</dbReference>
<dbReference type="RefSeq" id="WP_387251951.1">
    <property type="nucleotide sequence ID" value="NZ_JBIALX010000006.1"/>
</dbReference>
<dbReference type="SUPFAM" id="SSF46955">
    <property type="entry name" value="Putative DNA-binding domain"/>
    <property type="match status" value="2"/>
</dbReference>
<feature type="domain" description="HTH merR-type" evidence="2">
    <location>
        <begin position="129"/>
        <end position="198"/>
    </location>
</feature>
<dbReference type="Pfam" id="PF13411">
    <property type="entry name" value="MerR_1"/>
    <property type="match status" value="1"/>
</dbReference>
<dbReference type="InterPro" id="IPR000551">
    <property type="entry name" value="MerR-type_HTH_dom"/>
</dbReference>
<protein>
    <submittedName>
        <fullName evidence="3">MerR family transcriptional regulator</fullName>
    </submittedName>
</protein>
<dbReference type="PROSITE" id="PS50937">
    <property type="entry name" value="HTH_MERR_2"/>
    <property type="match status" value="2"/>
</dbReference>
<dbReference type="InterPro" id="IPR047057">
    <property type="entry name" value="MerR_fam"/>
</dbReference>
<accession>A0ABW6NIR6</accession>